<evidence type="ECO:0000313" key="10">
    <source>
        <dbReference type="EnsemblMetazoa" id="XP_030829687"/>
    </source>
</evidence>
<organism evidence="10 11">
    <name type="scientific">Strongylocentrotus purpuratus</name>
    <name type="common">Purple sea urchin</name>
    <dbReference type="NCBI Taxonomy" id="7668"/>
    <lineage>
        <taxon>Eukaryota</taxon>
        <taxon>Metazoa</taxon>
        <taxon>Echinodermata</taxon>
        <taxon>Eleutherozoa</taxon>
        <taxon>Echinozoa</taxon>
        <taxon>Echinoidea</taxon>
        <taxon>Euechinoidea</taxon>
        <taxon>Echinacea</taxon>
        <taxon>Camarodonta</taxon>
        <taxon>Echinidea</taxon>
        <taxon>Strongylocentrotidae</taxon>
        <taxon>Strongylocentrotus</taxon>
    </lineage>
</organism>
<keyword evidence="3 8" id="KW-0812">Transmembrane</keyword>
<dbReference type="PROSITE" id="PS50262">
    <property type="entry name" value="G_PROTEIN_RECEP_F1_2"/>
    <property type="match status" value="1"/>
</dbReference>
<dbReference type="GO" id="GO:0004930">
    <property type="term" value="F:G protein-coupled receptor activity"/>
    <property type="evidence" value="ECO:0007669"/>
    <property type="project" value="InterPro"/>
</dbReference>
<dbReference type="Pfam" id="PF00001">
    <property type="entry name" value="7tm_1"/>
    <property type="match status" value="1"/>
</dbReference>
<reference evidence="11" key="1">
    <citation type="submission" date="2015-02" db="EMBL/GenBank/DDBJ databases">
        <title>Genome sequencing for Strongylocentrotus purpuratus.</title>
        <authorList>
            <person name="Murali S."/>
            <person name="Liu Y."/>
            <person name="Vee V."/>
            <person name="English A."/>
            <person name="Wang M."/>
            <person name="Skinner E."/>
            <person name="Han Y."/>
            <person name="Muzny D.M."/>
            <person name="Worley K.C."/>
            <person name="Gibbs R.A."/>
        </authorList>
    </citation>
    <scope>NUCLEOTIDE SEQUENCE</scope>
</reference>
<dbReference type="PANTHER" id="PTHR24241:SF188">
    <property type="entry name" value="GASTRIN_CHOLECYSTOKININ TYPE B RECEPTOR"/>
    <property type="match status" value="1"/>
</dbReference>
<dbReference type="EnsemblMetazoa" id="XM_030973827">
    <property type="protein sequence ID" value="XP_030829687"/>
    <property type="gene ID" value="LOC105444711"/>
</dbReference>
<feature type="transmembrane region" description="Helical" evidence="8">
    <location>
        <begin position="105"/>
        <end position="128"/>
    </location>
</feature>
<evidence type="ECO:0000256" key="8">
    <source>
        <dbReference type="SAM" id="Phobius"/>
    </source>
</evidence>
<dbReference type="GeneID" id="105444711"/>
<evidence type="ECO:0000256" key="6">
    <source>
        <dbReference type="ARBA" id="ARBA00023170"/>
    </source>
</evidence>
<reference evidence="10" key="2">
    <citation type="submission" date="2021-01" db="UniProtKB">
        <authorList>
            <consortium name="EnsemblMetazoa"/>
        </authorList>
    </citation>
    <scope>IDENTIFICATION</scope>
</reference>
<dbReference type="KEGG" id="spu:105444711"/>
<keyword evidence="11" id="KW-1185">Reference proteome</keyword>
<dbReference type="Gene3D" id="1.20.1070.10">
    <property type="entry name" value="Rhodopsin 7-helix transmembrane proteins"/>
    <property type="match status" value="1"/>
</dbReference>
<feature type="transmembrane region" description="Helical" evidence="8">
    <location>
        <begin position="72"/>
        <end position="93"/>
    </location>
</feature>
<comment type="subcellular location">
    <subcellularLocation>
        <location evidence="1">Cell membrane</location>
        <topology evidence="1">Multi-pass membrane protein</topology>
    </subcellularLocation>
</comment>
<evidence type="ECO:0000256" key="2">
    <source>
        <dbReference type="ARBA" id="ARBA00022475"/>
    </source>
</evidence>
<dbReference type="GO" id="GO:0005886">
    <property type="term" value="C:plasma membrane"/>
    <property type="evidence" value="ECO:0007669"/>
    <property type="project" value="UniProtKB-SubCell"/>
</dbReference>
<feature type="region of interest" description="Disordered" evidence="7">
    <location>
        <begin position="25"/>
        <end position="51"/>
    </location>
</feature>
<dbReference type="SUPFAM" id="SSF81321">
    <property type="entry name" value="Family A G protein-coupled receptor-like"/>
    <property type="match status" value="1"/>
</dbReference>
<evidence type="ECO:0000256" key="1">
    <source>
        <dbReference type="ARBA" id="ARBA00004651"/>
    </source>
</evidence>
<dbReference type="OrthoDB" id="5957871at2759"/>
<dbReference type="PRINTS" id="PR00237">
    <property type="entry name" value="GPCRRHODOPSN"/>
</dbReference>
<protein>
    <recommendedName>
        <fullName evidence="9">G-protein coupled receptors family 1 profile domain-containing protein</fullName>
    </recommendedName>
</protein>
<name>A0A7M7N3V2_STRPU</name>
<dbReference type="InParanoid" id="A0A7M7N3V2"/>
<evidence type="ECO:0000259" key="9">
    <source>
        <dbReference type="PROSITE" id="PS50262"/>
    </source>
</evidence>
<dbReference type="InterPro" id="IPR017452">
    <property type="entry name" value="GPCR_Rhodpsn_7TM"/>
</dbReference>
<dbReference type="RefSeq" id="XP_030829687.1">
    <property type="nucleotide sequence ID" value="XM_030973827.1"/>
</dbReference>
<keyword evidence="6" id="KW-0675">Receptor</keyword>
<accession>A0A7M7N3V2</accession>
<keyword evidence="2" id="KW-1003">Cell membrane</keyword>
<evidence type="ECO:0000256" key="4">
    <source>
        <dbReference type="ARBA" id="ARBA00022989"/>
    </source>
</evidence>
<dbReference type="PANTHER" id="PTHR24241">
    <property type="entry name" value="NEUROPEPTIDE RECEPTOR-RELATED G-PROTEIN COUPLED RECEPTOR"/>
    <property type="match status" value="1"/>
</dbReference>
<evidence type="ECO:0000256" key="5">
    <source>
        <dbReference type="ARBA" id="ARBA00023136"/>
    </source>
</evidence>
<proteinExistence type="predicted"/>
<dbReference type="AlphaFoldDB" id="A0A7M7N3V2"/>
<dbReference type="Proteomes" id="UP000007110">
    <property type="component" value="Unassembled WGS sequence"/>
</dbReference>
<evidence type="ECO:0000256" key="3">
    <source>
        <dbReference type="ARBA" id="ARBA00022692"/>
    </source>
</evidence>
<evidence type="ECO:0000313" key="11">
    <source>
        <dbReference type="Proteomes" id="UP000007110"/>
    </source>
</evidence>
<sequence length="148" mass="16235">MEQGFSTQSLSVDFGDTSGTFGTSDLDLSASDMTPRAHKKADTTKPRGAKMKRDKQTQLAIKWANLSADKQVAVAGSMVVLTTVICWAPYALVHACFLDFTPSHMLGVATMWLGYTNAMLDPLIYAFFNRQIRSKIVGHFNGCFSCLN</sequence>
<keyword evidence="5 8" id="KW-0472">Membrane</keyword>
<dbReference type="InterPro" id="IPR000276">
    <property type="entry name" value="GPCR_Rhodpsn"/>
</dbReference>
<keyword evidence="4 8" id="KW-1133">Transmembrane helix</keyword>
<feature type="domain" description="G-protein coupled receptors family 1 profile" evidence="9">
    <location>
        <begin position="78"/>
        <end position="125"/>
    </location>
</feature>
<evidence type="ECO:0000256" key="7">
    <source>
        <dbReference type="SAM" id="MobiDB-lite"/>
    </source>
</evidence>